<dbReference type="Pfam" id="PF23771">
    <property type="entry name" value="DUF7168"/>
    <property type="match status" value="1"/>
</dbReference>
<gene>
    <name evidence="4" type="ORF">BCV70DRAFT_162827</name>
</gene>
<dbReference type="OrthoDB" id="3067443at2759"/>
<feature type="compositionally biased region" description="Basic and acidic residues" evidence="1">
    <location>
        <begin position="341"/>
        <end position="355"/>
    </location>
</feature>
<feature type="compositionally biased region" description="Basic and acidic residues" evidence="1">
    <location>
        <begin position="430"/>
        <end position="439"/>
    </location>
</feature>
<dbReference type="Pfam" id="PF10979">
    <property type="entry name" value="DUF2786"/>
    <property type="match status" value="1"/>
</dbReference>
<feature type="region of interest" description="Disordered" evidence="1">
    <location>
        <begin position="569"/>
        <end position="602"/>
    </location>
</feature>
<evidence type="ECO:0000313" key="4">
    <source>
        <dbReference type="EMBL" id="PWY99536.1"/>
    </source>
</evidence>
<feature type="region of interest" description="Disordered" evidence="1">
    <location>
        <begin position="1"/>
        <end position="121"/>
    </location>
</feature>
<dbReference type="InterPro" id="IPR055592">
    <property type="entry name" value="DUF7168"/>
</dbReference>
<dbReference type="InterPro" id="IPR024498">
    <property type="entry name" value="DUF2786"/>
</dbReference>
<feature type="region of interest" description="Disordered" evidence="1">
    <location>
        <begin position="495"/>
        <end position="536"/>
    </location>
</feature>
<organism evidence="4 5">
    <name type="scientific">Testicularia cyperi</name>
    <dbReference type="NCBI Taxonomy" id="1882483"/>
    <lineage>
        <taxon>Eukaryota</taxon>
        <taxon>Fungi</taxon>
        <taxon>Dikarya</taxon>
        <taxon>Basidiomycota</taxon>
        <taxon>Ustilaginomycotina</taxon>
        <taxon>Ustilaginomycetes</taxon>
        <taxon>Ustilaginales</taxon>
        <taxon>Anthracoideaceae</taxon>
        <taxon>Testicularia</taxon>
    </lineage>
</organism>
<accession>A0A317XMK1</accession>
<reference evidence="4 5" key="1">
    <citation type="journal article" date="2018" name="Mol. Biol. Evol.">
        <title>Broad Genomic Sampling Reveals a Smut Pathogenic Ancestry of the Fungal Clade Ustilaginomycotina.</title>
        <authorList>
            <person name="Kijpornyongpan T."/>
            <person name="Mondo S.J."/>
            <person name="Barry K."/>
            <person name="Sandor L."/>
            <person name="Lee J."/>
            <person name="Lipzen A."/>
            <person name="Pangilinan J."/>
            <person name="LaButti K."/>
            <person name="Hainaut M."/>
            <person name="Henrissat B."/>
            <person name="Grigoriev I.V."/>
            <person name="Spatafora J.W."/>
            <person name="Aime M.C."/>
        </authorList>
    </citation>
    <scope>NUCLEOTIDE SEQUENCE [LARGE SCALE GENOMIC DNA]</scope>
    <source>
        <strain evidence="4 5">MCA 3645</strain>
    </source>
</reference>
<feature type="compositionally biased region" description="Basic residues" evidence="1">
    <location>
        <begin position="105"/>
        <end position="119"/>
    </location>
</feature>
<feature type="region of interest" description="Disordered" evidence="1">
    <location>
        <begin position="341"/>
        <end position="479"/>
    </location>
</feature>
<evidence type="ECO:0000259" key="2">
    <source>
        <dbReference type="Pfam" id="PF10979"/>
    </source>
</evidence>
<dbReference type="AlphaFoldDB" id="A0A317XMK1"/>
<evidence type="ECO:0000313" key="5">
    <source>
        <dbReference type="Proteomes" id="UP000246740"/>
    </source>
</evidence>
<dbReference type="EMBL" id="KZ819195">
    <property type="protein sequence ID" value="PWY99536.1"/>
    <property type="molecule type" value="Genomic_DNA"/>
</dbReference>
<dbReference type="STRING" id="1882483.A0A317XMK1"/>
<feature type="compositionally biased region" description="Acidic residues" evidence="1">
    <location>
        <begin position="84"/>
        <end position="101"/>
    </location>
</feature>
<dbReference type="InParanoid" id="A0A317XMK1"/>
<feature type="compositionally biased region" description="Basic and acidic residues" evidence="1">
    <location>
        <begin position="396"/>
        <end position="414"/>
    </location>
</feature>
<feature type="domain" description="DUF7168" evidence="3">
    <location>
        <begin position="213"/>
        <end position="342"/>
    </location>
</feature>
<feature type="compositionally biased region" description="Polar residues" evidence="1">
    <location>
        <begin position="1"/>
        <end position="18"/>
    </location>
</feature>
<feature type="compositionally biased region" description="Acidic residues" evidence="1">
    <location>
        <begin position="440"/>
        <end position="449"/>
    </location>
</feature>
<feature type="compositionally biased region" description="Basic and acidic residues" evidence="1">
    <location>
        <begin position="70"/>
        <end position="83"/>
    </location>
</feature>
<feature type="domain" description="DUF2786" evidence="2">
    <location>
        <begin position="158"/>
        <end position="197"/>
    </location>
</feature>
<sequence>MLDNTNLDARATGNQATGSRYARNAKQPTGSIKVKDEEQVIDLCSSDSDTQDITPPGPPAPAPGRTQRQSRAEPPTRPKREPSDQFESDGDDDGDDSDFDASSDRKKKVQSTGPSKKRVAASATSKLYAVAQIATLATDAVESVSEAETKLANVESGILSRIQKSLALAKHPGTGEAEARQALRLATRLMASQNLTQADLLAASDSAENQSRAGMSIVEIVSQTNASPRNESWVNQVAVAINMFFDVKAYSTSYANRTKLSWTFYGLALNTVAAAYAFEMVHNQILTWANDKADAKQVRGKTGKNSYCQGVAAGLISLARKEKKDELDRAIQTENKRIRDAESCEAKQRQKEVQRLESNSHAPTVKPEPEPKQDPWVSGSGSRNVHLEDVPDEDADVKPFKRSASQEREGERYGGSELPFGLRSEYGYNDNHDHDHDQQYDDGDDDERDNEQWYDTHSDPPVPDGGDAMEVKPDFDEADEKPIIDLTLDNELERPDDAFSFSNTNDIKPSIKREASDHDIGHTVKGEPDSDRGTEAEWHSSGQLIRFRQDAEQIADEYLASQHSELKLRKRPRSTYKKDTSAFEQGRQDARKIDVKRKRIQN</sequence>
<protein>
    <submittedName>
        <fullName evidence="4">Uncharacterized protein</fullName>
    </submittedName>
</protein>
<feature type="compositionally biased region" description="Basic and acidic residues" evidence="1">
    <location>
        <begin position="469"/>
        <end position="479"/>
    </location>
</feature>
<evidence type="ECO:0000256" key="1">
    <source>
        <dbReference type="SAM" id="MobiDB-lite"/>
    </source>
</evidence>
<name>A0A317XMK1_9BASI</name>
<feature type="compositionally biased region" description="Basic and acidic residues" evidence="1">
    <location>
        <begin position="576"/>
        <end position="593"/>
    </location>
</feature>
<keyword evidence="5" id="KW-1185">Reference proteome</keyword>
<evidence type="ECO:0000259" key="3">
    <source>
        <dbReference type="Pfam" id="PF23771"/>
    </source>
</evidence>
<dbReference type="Proteomes" id="UP000246740">
    <property type="component" value="Unassembled WGS sequence"/>
</dbReference>
<feature type="compositionally biased region" description="Basic and acidic residues" evidence="1">
    <location>
        <begin position="509"/>
        <end position="536"/>
    </location>
</feature>
<proteinExistence type="predicted"/>